<dbReference type="AlphaFoldDB" id="A0ABD1Z3G4"/>
<comment type="caution">
    <text evidence="1">The sequence shown here is derived from an EMBL/GenBank/DDBJ whole genome shotgun (WGS) entry which is preliminary data.</text>
</comment>
<dbReference type="EMBL" id="JBHFFA010000002">
    <property type="protein sequence ID" value="KAL2642050.1"/>
    <property type="molecule type" value="Genomic_DNA"/>
</dbReference>
<protein>
    <submittedName>
        <fullName evidence="1">Uncharacterized protein</fullName>
    </submittedName>
</protein>
<reference evidence="1 2" key="1">
    <citation type="submission" date="2024-09" db="EMBL/GenBank/DDBJ databases">
        <title>Chromosome-scale assembly of Riccia fluitans.</title>
        <authorList>
            <person name="Paukszto L."/>
            <person name="Sawicki J."/>
            <person name="Karawczyk K."/>
            <person name="Piernik-Szablinska J."/>
            <person name="Szczecinska M."/>
            <person name="Mazdziarz M."/>
        </authorList>
    </citation>
    <scope>NUCLEOTIDE SEQUENCE [LARGE SCALE GENOMIC DNA]</scope>
    <source>
        <strain evidence="1">Rf_01</strain>
        <tissue evidence="1">Aerial parts of the thallus</tissue>
    </source>
</reference>
<evidence type="ECO:0000313" key="1">
    <source>
        <dbReference type="EMBL" id="KAL2642050.1"/>
    </source>
</evidence>
<gene>
    <name evidence="1" type="ORF">R1flu_009637</name>
</gene>
<sequence>MKALPEEEEDRLPSFREIVQRFSLFSTSATCNPQIGPGGSLGCRCQNCTEWYAFVKGCSPFCKEVQYEVLTEEHVHGLANYLLSQAAEYRLPVMKVLEVGAGSGRLSYHLNRLLNQSSRDSKRQIMAREV</sequence>
<dbReference type="Proteomes" id="UP001605036">
    <property type="component" value="Unassembled WGS sequence"/>
</dbReference>
<organism evidence="1 2">
    <name type="scientific">Riccia fluitans</name>
    <dbReference type="NCBI Taxonomy" id="41844"/>
    <lineage>
        <taxon>Eukaryota</taxon>
        <taxon>Viridiplantae</taxon>
        <taxon>Streptophyta</taxon>
        <taxon>Embryophyta</taxon>
        <taxon>Marchantiophyta</taxon>
        <taxon>Marchantiopsida</taxon>
        <taxon>Marchantiidae</taxon>
        <taxon>Marchantiales</taxon>
        <taxon>Ricciaceae</taxon>
        <taxon>Riccia</taxon>
    </lineage>
</organism>
<evidence type="ECO:0000313" key="2">
    <source>
        <dbReference type="Proteomes" id="UP001605036"/>
    </source>
</evidence>
<accession>A0ABD1Z3G4</accession>
<proteinExistence type="predicted"/>
<keyword evidence="2" id="KW-1185">Reference proteome</keyword>
<dbReference type="InterPro" id="IPR029063">
    <property type="entry name" value="SAM-dependent_MTases_sf"/>
</dbReference>
<dbReference type="SUPFAM" id="SSF53335">
    <property type="entry name" value="S-adenosyl-L-methionine-dependent methyltransferases"/>
    <property type="match status" value="1"/>
</dbReference>
<name>A0ABD1Z3G4_9MARC</name>